<sequence length="68" mass="7925">MLQIIVTSNAARITDERLFPESRKRSRRTYKKLVKRFGGEFRKVPCIIEIGDKTYVPWLPPFGQSAMP</sequence>
<proteinExistence type="predicted"/>
<comment type="caution">
    <text evidence="1">The sequence shown here is derived from an EMBL/GenBank/DDBJ whole genome shotgun (WGS) entry which is preliminary data.</text>
</comment>
<reference evidence="1 2" key="1">
    <citation type="journal article" date="2015" name="Stand. Genomic Sci.">
        <title>Genomic Encyclopedia of Bacterial and Archaeal Type Strains, Phase III: the genomes of soil and plant-associated and newly described type strains.</title>
        <authorList>
            <person name="Whitman W.B."/>
            <person name="Woyke T."/>
            <person name="Klenk H.P."/>
            <person name="Zhou Y."/>
            <person name="Lilburn T.G."/>
            <person name="Beck B.J."/>
            <person name="De Vos P."/>
            <person name="Vandamme P."/>
            <person name="Eisen J.A."/>
            <person name="Garrity G."/>
            <person name="Hugenholtz P."/>
            <person name="Kyrpides N.C."/>
        </authorList>
    </citation>
    <scope>NUCLEOTIDE SEQUENCE [LARGE SCALE GENOMIC DNA]</scope>
    <source>
        <strain evidence="1 2">CGMCC 1.10947</strain>
    </source>
</reference>
<evidence type="ECO:0000313" key="2">
    <source>
        <dbReference type="Proteomes" id="UP000317176"/>
    </source>
</evidence>
<dbReference type="AlphaFoldDB" id="A0A562LMI6"/>
<dbReference type="EMBL" id="VLKL01000003">
    <property type="protein sequence ID" value="TWI08832.1"/>
    <property type="molecule type" value="Genomic_DNA"/>
</dbReference>
<accession>A0A562LMI6</accession>
<keyword evidence="2" id="KW-1185">Reference proteome</keyword>
<gene>
    <name evidence="1" type="ORF">IQ17_01656</name>
</gene>
<dbReference type="RefSeq" id="WP_145630064.1">
    <property type="nucleotide sequence ID" value="NZ_CP088014.1"/>
</dbReference>
<dbReference type="OrthoDB" id="8256408at2"/>
<protein>
    <submittedName>
        <fullName evidence="1">Uncharacterized protein</fullName>
    </submittedName>
</protein>
<organism evidence="1 2">
    <name type="scientific">Bradyrhizobium daqingense</name>
    <dbReference type="NCBI Taxonomy" id="993502"/>
    <lineage>
        <taxon>Bacteria</taxon>
        <taxon>Pseudomonadati</taxon>
        <taxon>Pseudomonadota</taxon>
        <taxon>Alphaproteobacteria</taxon>
        <taxon>Hyphomicrobiales</taxon>
        <taxon>Nitrobacteraceae</taxon>
        <taxon>Bradyrhizobium</taxon>
    </lineage>
</organism>
<name>A0A562LMI6_9BRAD</name>
<evidence type="ECO:0000313" key="1">
    <source>
        <dbReference type="EMBL" id="TWI08832.1"/>
    </source>
</evidence>
<dbReference type="Proteomes" id="UP000317176">
    <property type="component" value="Unassembled WGS sequence"/>
</dbReference>